<evidence type="ECO:0000313" key="1">
    <source>
        <dbReference type="EMBL" id="GBL96303.1"/>
    </source>
</evidence>
<accession>A0A4Y2BWJ0</accession>
<organism evidence="1 2">
    <name type="scientific">Araneus ventricosus</name>
    <name type="common">Orbweaver spider</name>
    <name type="synonym">Epeira ventricosa</name>
    <dbReference type="NCBI Taxonomy" id="182803"/>
    <lineage>
        <taxon>Eukaryota</taxon>
        <taxon>Metazoa</taxon>
        <taxon>Ecdysozoa</taxon>
        <taxon>Arthropoda</taxon>
        <taxon>Chelicerata</taxon>
        <taxon>Arachnida</taxon>
        <taxon>Araneae</taxon>
        <taxon>Araneomorphae</taxon>
        <taxon>Entelegynae</taxon>
        <taxon>Araneoidea</taxon>
        <taxon>Araneidae</taxon>
        <taxon>Araneus</taxon>
    </lineage>
</organism>
<gene>
    <name evidence="1" type="ORF">AVEN_238673_1</name>
</gene>
<name>A0A4Y2BWJ0_ARAVE</name>
<dbReference type="EMBL" id="BGPR01000119">
    <property type="protein sequence ID" value="GBL96303.1"/>
    <property type="molecule type" value="Genomic_DNA"/>
</dbReference>
<dbReference type="Proteomes" id="UP000499080">
    <property type="component" value="Unassembled WGS sequence"/>
</dbReference>
<evidence type="ECO:0000313" key="2">
    <source>
        <dbReference type="Proteomes" id="UP000499080"/>
    </source>
</evidence>
<sequence length="113" mass="12608">MGGRGDFTATCRPWSRGVSGSKPDFTGPASSLLHVKPYVGCQTSSRWCGAYNPPRVSRLNWLRTLSGQERGGNQQGLLKDFLKLHAAPWCGATVWRGEFQFRCRPRHLTMAQN</sequence>
<proteinExistence type="predicted"/>
<reference evidence="1 2" key="1">
    <citation type="journal article" date="2019" name="Sci. Rep.">
        <title>Orb-weaving spider Araneus ventricosus genome elucidates the spidroin gene catalogue.</title>
        <authorList>
            <person name="Kono N."/>
            <person name="Nakamura H."/>
            <person name="Ohtoshi R."/>
            <person name="Moran D.A.P."/>
            <person name="Shinohara A."/>
            <person name="Yoshida Y."/>
            <person name="Fujiwara M."/>
            <person name="Mori M."/>
            <person name="Tomita M."/>
            <person name="Arakawa K."/>
        </authorList>
    </citation>
    <scope>NUCLEOTIDE SEQUENCE [LARGE SCALE GENOMIC DNA]</scope>
</reference>
<comment type="caution">
    <text evidence="1">The sequence shown here is derived from an EMBL/GenBank/DDBJ whole genome shotgun (WGS) entry which is preliminary data.</text>
</comment>
<protein>
    <submittedName>
        <fullName evidence="1">Uncharacterized protein</fullName>
    </submittedName>
</protein>
<keyword evidence="2" id="KW-1185">Reference proteome</keyword>
<dbReference type="AlphaFoldDB" id="A0A4Y2BWJ0"/>